<accession>A0ABV9QDC8</accession>
<keyword evidence="7" id="KW-1185">Reference proteome</keyword>
<dbReference type="Proteomes" id="UP001596001">
    <property type="component" value="Unassembled WGS sequence"/>
</dbReference>
<evidence type="ECO:0000256" key="2">
    <source>
        <dbReference type="ARBA" id="ARBA00022475"/>
    </source>
</evidence>
<dbReference type="RefSeq" id="WP_382433047.1">
    <property type="nucleotide sequence ID" value="NZ_JBHSHJ010000008.1"/>
</dbReference>
<reference evidence="7" key="1">
    <citation type="journal article" date="2019" name="Int. J. Syst. Evol. Microbiol.">
        <title>The Global Catalogue of Microorganisms (GCM) 10K type strain sequencing project: providing services to taxonomists for standard genome sequencing and annotation.</title>
        <authorList>
            <consortium name="The Broad Institute Genomics Platform"/>
            <consortium name="The Broad Institute Genome Sequencing Center for Infectious Disease"/>
            <person name="Wu L."/>
            <person name="Ma J."/>
        </authorList>
    </citation>
    <scope>NUCLEOTIDE SEQUENCE [LARGE SCALE GENOMIC DNA]</scope>
    <source>
        <strain evidence="7">CCUG 49452</strain>
    </source>
</reference>
<evidence type="ECO:0000256" key="4">
    <source>
        <dbReference type="ARBA" id="ARBA00022989"/>
    </source>
</evidence>
<keyword evidence="4" id="KW-1133">Transmembrane helix</keyword>
<dbReference type="InterPro" id="IPR022781">
    <property type="entry name" value="Flagellar_biosynth_FliO"/>
</dbReference>
<dbReference type="Pfam" id="PF04347">
    <property type="entry name" value="FliO"/>
    <property type="match status" value="1"/>
</dbReference>
<dbReference type="EMBL" id="JBHSHJ010000008">
    <property type="protein sequence ID" value="MFC4789556.1"/>
    <property type="molecule type" value="Genomic_DNA"/>
</dbReference>
<name>A0ABV9QDC8_9BURK</name>
<sequence length="115" mass="12112">MAQTLVVVVLFIGALAMAPWLLRYWQQRHAAAQTQAGVAAKVLSVVAVGPQQRVVTVEIAADHEKTRLVLGVTAQQISCLHVLPTTVCTPTAPVPFAQVVAQASQAISPKDVGHA</sequence>
<comment type="caution">
    <text evidence="6">The sequence shown here is derived from an EMBL/GenBank/DDBJ whole genome shotgun (WGS) entry which is preliminary data.</text>
</comment>
<evidence type="ECO:0000256" key="5">
    <source>
        <dbReference type="ARBA" id="ARBA00023136"/>
    </source>
</evidence>
<keyword evidence="2" id="KW-1003">Cell membrane</keyword>
<evidence type="ECO:0000313" key="7">
    <source>
        <dbReference type="Proteomes" id="UP001596001"/>
    </source>
</evidence>
<comment type="subcellular location">
    <subcellularLocation>
        <location evidence="1">Cell membrane</location>
    </subcellularLocation>
</comment>
<keyword evidence="5" id="KW-0472">Membrane</keyword>
<evidence type="ECO:0000256" key="1">
    <source>
        <dbReference type="ARBA" id="ARBA00004236"/>
    </source>
</evidence>
<evidence type="ECO:0000313" key="6">
    <source>
        <dbReference type="EMBL" id="MFC4789556.1"/>
    </source>
</evidence>
<keyword evidence="3" id="KW-0812">Transmembrane</keyword>
<gene>
    <name evidence="6" type="ORF">ACFO6X_11255</name>
</gene>
<organism evidence="6 7">
    <name type="scientific">Giesbergeria sinuosa</name>
    <dbReference type="NCBI Taxonomy" id="80883"/>
    <lineage>
        <taxon>Bacteria</taxon>
        <taxon>Pseudomonadati</taxon>
        <taxon>Pseudomonadota</taxon>
        <taxon>Betaproteobacteria</taxon>
        <taxon>Burkholderiales</taxon>
        <taxon>Comamonadaceae</taxon>
        <taxon>Giesbergeria</taxon>
    </lineage>
</organism>
<protein>
    <submittedName>
        <fullName evidence="6">FliO/MopB family protein</fullName>
    </submittedName>
</protein>
<evidence type="ECO:0000256" key="3">
    <source>
        <dbReference type="ARBA" id="ARBA00022692"/>
    </source>
</evidence>
<proteinExistence type="predicted"/>